<accession>A0A6L6XNQ6</accession>
<reference evidence="2 3" key="1">
    <citation type="submission" date="2019-12" db="EMBL/GenBank/DDBJ databases">
        <authorList>
            <person name="Huq M.A."/>
        </authorList>
    </citation>
    <scope>NUCLEOTIDE SEQUENCE [LARGE SCALE GENOMIC DNA]</scope>
    <source>
        <strain evidence="2 3">MAH-18</strain>
    </source>
</reference>
<dbReference type="Proteomes" id="UP000473525">
    <property type="component" value="Unassembled WGS sequence"/>
</dbReference>
<dbReference type="Gene3D" id="2.30.110.10">
    <property type="entry name" value="Electron Transport, Fmn-binding Protein, Chain A"/>
    <property type="match status" value="1"/>
</dbReference>
<evidence type="ECO:0000313" key="2">
    <source>
        <dbReference type="EMBL" id="MVQ48568.1"/>
    </source>
</evidence>
<dbReference type="Pfam" id="PF12900">
    <property type="entry name" value="Pyridox_ox_2"/>
    <property type="match status" value="1"/>
</dbReference>
<organism evidence="2 3">
    <name type="scientific">Nocardioides agri</name>
    <dbReference type="NCBI Taxonomy" id="2682843"/>
    <lineage>
        <taxon>Bacteria</taxon>
        <taxon>Bacillati</taxon>
        <taxon>Actinomycetota</taxon>
        <taxon>Actinomycetes</taxon>
        <taxon>Propionibacteriales</taxon>
        <taxon>Nocardioidaceae</taxon>
        <taxon>Nocardioides</taxon>
    </lineage>
</organism>
<gene>
    <name evidence="2" type="ORF">GON03_05200</name>
</gene>
<feature type="region of interest" description="Disordered" evidence="1">
    <location>
        <begin position="1"/>
        <end position="29"/>
    </location>
</feature>
<dbReference type="InterPro" id="IPR012349">
    <property type="entry name" value="Split_barrel_FMN-bd"/>
</dbReference>
<name>A0A6L6XNQ6_9ACTN</name>
<evidence type="ECO:0000313" key="3">
    <source>
        <dbReference type="Proteomes" id="UP000473525"/>
    </source>
</evidence>
<proteinExistence type="predicted"/>
<dbReference type="SUPFAM" id="SSF50475">
    <property type="entry name" value="FMN-binding split barrel"/>
    <property type="match status" value="1"/>
</dbReference>
<dbReference type="EMBL" id="WSEK01000004">
    <property type="protein sequence ID" value="MVQ48568.1"/>
    <property type="molecule type" value="Genomic_DNA"/>
</dbReference>
<comment type="caution">
    <text evidence="2">The sequence shown here is derived from an EMBL/GenBank/DDBJ whole genome shotgun (WGS) entry which is preliminary data.</text>
</comment>
<dbReference type="InterPro" id="IPR024747">
    <property type="entry name" value="Pyridox_Oxase-rel"/>
</dbReference>
<keyword evidence="3" id="KW-1185">Reference proteome</keyword>
<evidence type="ECO:0000256" key="1">
    <source>
        <dbReference type="SAM" id="MobiDB-lite"/>
    </source>
</evidence>
<protein>
    <recommendedName>
        <fullName evidence="4">Pyridoxamine 5'-phosphate oxidase family protein</fullName>
    </recommendedName>
</protein>
<evidence type="ECO:0008006" key="4">
    <source>
        <dbReference type="Google" id="ProtNLM"/>
    </source>
</evidence>
<sequence length="184" mass="20245">MAPLWHASAGRRSRRPGTERTVRRTGAGRAWRGEQRRVPMNVEQLSQEQEPRLATLVAYDCWSLLGQAEIARVGWQSAAGVAIVPVNYVVADGAVWFRTDPSSAVAREAGGTRIVVEVDHVDAREHSGWSVVVSGTAQLVEFLDVPDMLVDMRIWPGGEHALFVRVDPDEVTGRRLSAAPDDRP</sequence>
<dbReference type="AlphaFoldDB" id="A0A6L6XNQ6"/>